<gene>
    <name evidence="8" type="ORF">HMPREF0970_02220</name>
</gene>
<feature type="domain" description="Peptidase S8/S53" evidence="7">
    <location>
        <begin position="67"/>
        <end position="317"/>
    </location>
</feature>
<dbReference type="EC" id="3.4.21.-" evidence="8"/>
<dbReference type="GO" id="GO:0006508">
    <property type="term" value="P:proteolysis"/>
    <property type="evidence" value="ECO:0007669"/>
    <property type="project" value="UniProtKB-KW"/>
</dbReference>
<dbReference type="AlphaFoldDB" id="D4U1W7"/>
<reference evidence="8 9" key="1">
    <citation type="submission" date="2009-10" db="EMBL/GenBank/DDBJ databases">
        <authorList>
            <person name="Weinstock G."/>
            <person name="Sodergren E."/>
            <person name="Clifton S."/>
            <person name="Fulton L."/>
            <person name="Fulton B."/>
            <person name="Courtney L."/>
            <person name="Fronick C."/>
            <person name="Harrison M."/>
            <person name="Strong C."/>
            <person name="Farmer C."/>
            <person name="Delahaunty K."/>
            <person name="Markovic C."/>
            <person name="Hall O."/>
            <person name="Minx P."/>
            <person name="Tomlinson C."/>
            <person name="Mitreva M."/>
            <person name="Nelson J."/>
            <person name="Hou S."/>
            <person name="Wollam A."/>
            <person name="Pepin K.H."/>
            <person name="Johnson M."/>
            <person name="Bhonagiri V."/>
            <person name="Nash W.E."/>
            <person name="Warren W."/>
            <person name="Chinwalla A."/>
            <person name="Mardis E.R."/>
            <person name="Wilson R.K."/>
        </authorList>
    </citation>
    <scope>NUCLEOTIDE SEQUENCE [LARGE SCALE GENOMIC DNA]</scope>
    <source>
        <strain evidence="8 9">F0309</strain>
    </source>
</reference>
<dbReference type="Proteomes" id="UP000003150">
    <property type="component" value="Unassembled WGS sequence"/>
</dbReference>
<proteinExistence type="inferred from homology"/>
<evidence type="ECO:0000256" key="1">
    <source>
        <dbReference type="ARBA" id="ARBA00011073"/>
    </source>
</evidence>
<dbReference type="Gene3D" id="3.40.50.200">
    <property type="entry name" value="Peptidase S8/S53 domain"/>
    <property type="match status" value="1"/>
</dbReference>
<comment type="similarity">
    <text evidence="1 5">Belongs to the peptidase S8 family.</text>
</comment>
<feature type="chain" id="PRO_5003063741" evidence="6">
    <location>
        <begin position="41"/>
        <end position="402"/>
    </location>
</feature>
<keyword evidence="3 5" id="KW-0378">Hydrolase</keyword>
<keyword evidence="2 5" id="KW-0645">Protease</keyword>
<dbReference type="SUPFAM" id="SSF52743">
    <property type="entry name" value="Subtilisin-like"/>
    <property type="match status" value="1"/>
</dbReference>
<feature type="active site" description="Charge relay system" evidence="5">
    <location>
        <position position="108"/>
    </location>
</feature>
<dbReference type="InterPro" id="IPR023828">
    <property type="entry name" value="Peptidase_S8_Ser-AS"/>
</dbReference>
<name>D4U1W7_9ACTO</name>
<feature type="active site" description="Charge relay system" evidence="5">
    <location>
        <position position="76"/>
    </location>
</feature>
<evidence type="ECO:0000256" key="4">
    <source>
        <dbReference type="ARBA" id="ARBA00022825"/>
    </source>
</evidence>
<evidence type="ECO:0000256" key="5">
    <source>
        <dbReference type="PROSITE-ProRule" id="PRU01240"/>
    </source>
</evidence>
<dbReference type="InterPro" id="IPR000209">
    <property type="entry name" value="Peptidase_S8/S53_dom"/>
</dbReference>
<evidence type="ECO:0000256" key="3">
    <source>
        <dbReference type="ARBA" id="ARBA00022801"/>
    </source>
</evidence>
<evidence type="ECO:0000256" key="2">
    <source>
        <dbReference type="ARBA" id="ARBA00022670"/>
    </source>
</evidence>
<keyword evidence="4 5" id="KW-0720">Serine protease</keyword>
<dbReference type="Pfam" id="PF00082">
    <property type="entry name" value="Peptidase_S8"/>
    <property type="match status" value="1"/>
</dbReference>
<dbReference type="InterPro" id="IPR006311">
    <property type="entry name" value="TAT_signal"/>
</dbReference>
<dbReference type="PRINTS" id="PR00723">
    <property type="entry name" value="SUBTILISIN"/>
</dbReference>
<dbReference type="InterPro" id="IPR015500">
    <property type="entry name" value="Peptidase_S8_subtilisin-rel"/>
</dbReference>
<dbReference type="CDD" id="cd00306">
    <property type="entry name" value="Peptidases_S8_S53"/>
    <property type="match status" value="1"/>
</dbReference>
<dbReference type="EMBL" id="ACYT02000081">
    <property type="protein sequence ID" value="EFF78848.1"/>
    <property type="molecule type" value="Genomic_DNA"/>
</dbReference>
<protein>
    <submittedName>
        <fullName evidence="8">Peptidase, S8/S53 family</fullName>
        <ecNumber evidence="8">3.4.21.-</ecNumber>
    </submittedName>
</protein>
<evidence type="ECO:0000256" key="6">
    <source>
        <dbReference type="SAM" id="SignalP"/>
    </source>
</evidence>
<feature type="signal peptide" evidence="6">
    <location>
        <begin position="1"/>
        <end position="40"/>
    </location>
</feature>
<dbReference type="InterPro" id="IPR050131">
    <property type="entry name" value="Peptidase_S8_subtilisin-like"/>
</dbReference>
<organism evidence="8 9">
    <name type="scientific">Schaalia odontolytica F0309</name>
    <dbReference type="NCBI Taxonomy" id="649742"/>
    <lineage>
        <taxon>Bacteria</taxon>
        <taxon>Bacillati</taxon>
        <taxon>Actinomycetota</taxon>
        <taxon>Actinomycetes</taxon>
        <taxon>Actinomycetales</taxon>
        <taxon>Actinomycetaceae</taxon>
        <taxon>Schaalia</taxon>
    </lineage>
</organism>
<evidence type="ECO:0000313" key="9">
    <source>
        <dbReference type="Proteomes" id="UP000003150"/>
    </source>
</evidence>
<accession>D4U1W7</accession>
<dbReference type="PATRIC" id="fig|649742.3.peg.2006"/>
<dbReference type="RefSeq" id="WP_003797001.1">
    <property type="nucleotide sequence ID" value="NZ_GG753642.1"/>
</dbReference>
<dbReference type="PROSITE" id="PS51892">
    <property type="entry name" value="SUBTILASE"/>
    <property type="match status" value="1"/>
</dbReference>
<sequence length="402" mass="42246">MVITNHASGHRRRLHFAGACAMTLALAAGAIALPAAPAHAAEPITAADQPHFAYYHLDQARAKGYTGKGVTIALIDGEVDTSAPELAGATIIDKTPCTVTSGANSKSHGTAMASLLVSKEYGVAPDATLLAYRTTFPKDGDKAESDCRGHHANTLDEPEWLINQAITDGAQIISISASSGDTSDSVKWAIARANALGVIVVSGAGNDNEENTIDSYGKWSGVVSVSAIDTSGKRAEYSSWGKGVTVAAVGGPILAHNYENNTNISTRGTSNATPLVAGFLALAKQKWPNATSNQLLQLLTHTARTDQGGWNKYIGYGGADPGAMVNTDPSQYPDENPLMDKGYSDLGPTNEESQQYLAGLVDPRRIAGDPTYTYRGIDESILKDTDIPTPIHLGSSPRYHAK</sequence>
<feature type="active site" description="Charge relay system" evidence="5">
    <location>
        <position position="270"/>
    </location>
</feature>
<dbReference type="PANTHER" id="PTHR43806">
    <property type="entry name" value="PEPTIDASE S8"/>
    <property type="match status" value="1"/>
</dbReference>
<evidence type="ECO:0000313" key="8">
    <source>
        <dbReference type="EMBL" id="EFF78848.1"/>
    </source>
</evidence>
<dbReference type="GO" id="GO:0004252">
    <property type="term" value="F:serine-type endopeptidase activity"/>
    <property type="evidence" value="ECO:0007669"/>
    <property type="project" value="UniProtKB-UniRule"/>
</dbReference>
<evidence type="ECO:0000259" key="7">
    <source>
        <dbReference type="Pfam" id="PF00082"/>
    </source>
</evidence>
<comment type="caution">
    <text evidence="8">The sequence shown here is derived from an EMBL/GenBank/DDBJ whole genome shotgun (WGS) entry which is preliminary data.</text>
</comment>
<keyword evidence="6" id="KW-0732">Signal</keyword>
<dbReference type="PROSITE" id="PS00138">
    <property type="entry name" value="SUBTILASE_SER"/>
    <property type="match status" value="1"/>
</dbReference>
<dbReference type="PANTHER" id="PTHR43806:SF11">
    <property type="entry name" value="CEREVISIN-RELATED"/>
    <property type="match status" value="1"/>
</dbReference>
<dbReference type="HOGENOM" id="CLU_011263_19_0_11"/>
<dbReference type="PROSITE" id="PS51318">
    <property type="entry name" value="TAT"/>
    <property type="match status" value="1"/>
</dbReference>
<dbReference type="InterPro" id="IPR036852">
    <property type="entry name" value="Peptidase_S8/S53_dom_sf"/>
</dbReference>